<organism evidence="2 3">
    <name type="scientific">Pleuronectes platessa</name>
    <name type="common">European plaice</name>
    <dbReference type="NCBI Taxonomy" id="8262"/>
    <lineage>
        <taxon>Eukaryota</taxon>
        <taxon>Metazoa</taxon>
        <taxon>Chordata</taxon>
        <taxon>Craniata</taxon>
        <taxon>Vertebrata</taxon>
        <taxon>Euteleostomi</taxon>
        <taxon>Actinopterygii</taxon>
        <taxon>Neopterygii</taxon>
        <taxon>Teleostei</taxon>
        <taxon>Neoteleostei</taxon>
        <taxon>Acanthomorphata</taxon>
        <taxon>Carangaria</taxon>
        <taxon>Pleuronectiformes</taxon>
        <taxon>Pleuronectoidei</taxon>
        <taxon>Pleuronectidae</taxon>
        <taxon>Pleuronectes</taxon>
    </lineage>
</organism>
<dbReference type="AlphaFoldDB" id="A0A9N7YHF1"/>
<proteinExistence type="predicted"/>
<dbReference type="Proteomes" id="UP001153269">
    <property type="component" value="Unassembled WGS sequence"/>
</dbReference>
<evidence type="ECO:0000313" key="3">
    <source>
        <dbReference type="Proteomes" id="UP001153269"/>
    </source>
</evidence>
<reference evidence="2" key="1">
    <citation type="submission" date="2020-03" db="EMBL/GenBank/DDBJ databases">
        <authorList>
            <person name="Weist P."/>
        </authorList>
    </citation>
    <scope>NUCLEOTIDE SEQUENCE</scope>
</reference>
<feature type="region of interest" description="Disordered" evidence="1">
    <location>
        <begin position="39"/>
        <end position="86"/>
    </location>
</feature>
<feature type="compositionally biased region" description="Basic residues" evidence="1">
    <location>
        <begin position="122"/>
        <end position="131"/>
    </location>
</feature>
<comment type="caution">
    <text evidence="2">The sequence shown here is derived from an EMBL/GenBank/DDBJ whole genome shotgun (WGS) entry which is preliminary data.</text>
</comment>
<evidence type="ECO:0000313" key="2">
    <source>
        <dbReference type="EMBL" id="CAB1425626.1"/>
    </source>
</evidence>
<sequence>MSPTCLLAVLPSSRDPAAVDLRGSAGMWSVLINTMRHKTRESEEPHADSRLPPVPVDGVVPGRGREPQLLGGTDTQAPTRRHRHSASLRTASLTIHGTRRKGLRVFFTRTFRDLIPQSKTKRLGGRAVRKSARPESVPSSEGTSVNVLERPRRTSAVTTDFPALIGAGGVEIITSTVRTRFCPGFRLRVRTGPLQVGPPVRSAPTRGPRIHICSGLSDSCDAPQRRSCSARDLKHK</sequence>
<keyword evidence="3" id="KW-1185">Reference proteome</keyword>
<name>A0A9N7YHF1_PLEPL</name>
<feature type="compositionally biased region" description="Basic and acidic residues" evidence="1">
    <location>
        <begin position="40"/>
        <end position="49"/>
    </location>
</feature>
<gene>
    <name evidence="2" type="ORF">PLEPLA_LOCUS13558</name>
</gene>
<accession>A0A9N7YHF1</accession>
<dbReference type="EMBL" id="CADEAL010000821">
    <property type="protein sequence ID" value="CAB1425626.1"/>
    <property type="molecule type" value="Genomic_DNA"/>
</dbReference>
<protein>
    <submittedName>
        <fullName evidence="2">Uncharacterized protein</fullName>
    </submittedName>
</protein>
<feature type="region of interest" description="Disordered" evidence="1">
    <location>
        <begin position="122"/>
        <end position="145"/>
    </location>
</feature>
<evidence type="ECO:0000256" key="1">
    <source>
        <dbReference type="SAM" id="MobiDB-lite"/>
    </source>
</evidence>